<reference evidence="2" key="1">
    <citation type="submission" date="2016-07" db="EMBL/GenBank/DDBJ databases">
        <authorList>
            <person name="Florea S."/>
            <person name="Webb J.S."/>
            <person name="Jaromczyk J."/>
            <person name="Schardl C.L."/>
        </authorList>
    </citation>
    <scope>NUCLEOTIDE SEQUENCE [LARGE SCALE GENOMIC DNA]</scope>
    <source>
        <strain evidence="2">Z6</strain>
    </source>
</reference>
<keyword evidence="2" id="KW-1185">Reference proteome</keyword>
<dbReference type="AlphaFoldDB" id="A0A1C0A8Q0"/>
<protein>
    <submittedName>
        <fullName evidence="1">Uncharacterized protein</fullName>
    </submittedName>
</protein>
<accession>A0A1C0A8Q0</accession>
<dbReference type="Proteomes" id="UP000093514">
    <property type="component" value="Unassembled WGS sequence"/>
</dbReference>
<organism evidence="1 2">
    <name type="scientific">Orenia metallireducens</name>
    <dbReference type="NCBI Taxonomy" id="1413210"/>
    <lineage>
        <taxon>Bacteria</taxon>
        <taxon>Bacillati</taxon>
        <taxon>Bacillota</taxon>
        <taxon>Clostridia</taxon>
        <taxon>Halanaerobiales</taxon>
        <taxon>Halobacteroidaceae</taxon>
        <taxon>Orenia</taxon>
    </lineage>
</organism>
<evidence type="ECO:0000313" key="1">
    <source>
        <dbReference type="EMBL" id="OCL26608.1"/>
    </source>
</evidence>
<gene>
    <name evidence="1" type="ORF">U472_11530</name>
</gene>
<evidence type="ECO:0000313" key="2">
    <source>
        <dbReference type="Proteomes" id="UP000093514"/>
    </source>
</evidence>
<reference evidence="1 2" key="2">
    <citation type="submission" date="2016-08" db="EMBL/GenBank/DDBJ databases">
        <title>Orenia metallireducens sp. nov. strain Z6, a Novel Metal-reducing Firmicute from the Deep Subsurface.</title>
        <authorList>
            <person name="Maxim B.I."/>
            <person name="Kenneth K."/>
            <person name="Flynn T.M."/>
            <person name="Oloughlin E.J."/>
            <person name="Locke R.A."/>
            <person name="Weber J.R."/>
            <person name="Egan S.M."/>
            <person name="Mackie R.I."/>
            <person name="Cann I.K."/>
        </authorList>
    </citation>
    <scope>NUCLEOTIDE SEQUENCE [LARGE SCALE GENOMIC DNA]</scope>
    <source>
        <strain evidence="1 2">Z6</strain>
    </source>
</reference>
<sequence>MTPIPSHNKTLATPRFKWEIVAGDDLYEIWWLDAELGDRGGVANLWDVTRHAKFYSLFVWACVLLIPLKMRYNILNIENNIN</sequence>
<dbReference type="EMBL" id="LWDV01000009">
    <property type="protein sequence ID" value="OCL26608.1"/>
    <property type="molecule type" value="Genomic_DNA"/>
</dbReference>
<proteinExistence type="predicted"/>
<comment type="caution">
    <text evidence="1">The sequence shown here is derived from an EMBL/GenBank/DDBJ whole genome shotgun (WGS) entry which is preliminary data.</text>
</comment>
<name>A0A1C0A8Q0_9FIRM</name>